<keyword evidence="1" id="KW-0862">Zinc</keyword>
<feature type="region of interest" description="Disordered" evidence="2">
    <location>
        <begin position="324"/>
        <end position="368"/>
    </location>
</feature>
<evidence type="ECO:0000313" key="5">
    <source>
        <dbReference type="Proteomes" id="UP000323000"/>
    </source>
</evidence>
<dbReference type="PROSITE" id="PS50158">
    <property type="entry name" value="ZF_CCHC"/>
    <property type="match status" value="1"/>
</dbReference>
<dbReference type="OrthoDB" id="10589792at2759"/>
<feature type="compositionally biased region" description="Basic and acidic residues" evidence="2">
    <location>
        <begin position="232"/>
        <end position="249"/>
    </location>
</feature>
<dbReference type="GO" id="GO:0008270">
    <property type="term" value="F:zinc ion binding"/>
    <property type="evidence" value="ECO:0007669"/>
    <property type="project" value="UniProtKB-KW"/>
</dbReference>
<name>A0A5C7HA14_9ROSI</name>
<comment type="caution">
    <text evidence="4">The sequence shown here is derived from an EMBL/GenBank/DDBJ whole genome shotgun (WGS) entry which is preliminary data.</text>
</comment>
<feature type="domain" description="CCHC-type" evidence="3">
    <location>
        <begin position="130"/>
        <end position="143"/>
    </location>
</feature>
<keyword evidence="5" id="KW-1185">Reference proteome</keyword>
<dbReference type="GO" id="GO:0003676">
    <property type="term" value="F:nucleic acid binding"/>
    <property type="evidence" value="ECO:0007669"/>
    <property type="project" value="InterPro"/>
</dbReference>
<sequence>MTPDDVAMLCASMTLKEIEGPVRSLRDELKDDGVRKLSLSLVGKVLVNRLINHEAFKRVLQKIWRVREGITIETIHNVPLLCMTKRIGQFLGSMIGVVEEIDEGVSGDCDGKFLRESVMLLQYECLPDHCIWCGKLGHMTVECLPIVRQTYRGMQTNQQLKVVESNTGASSMEIMVATQVKLVGKHSEGLHEVGKLPDSDGIPMETNLEGVGVGKGNSEIIMHVDSSEGDDDKSRENREAVKAQDRGPIEDLGCGASSVNINGANKPANYKGNVSKTSSPSIKYGPNLLDVNCGASHLKSLKEEDDSQKAHSVGRWRRFRHDEDVVSNSLGKGNSAGKRTSSDQESNQQGASKKAKENLFFVGGKGLH</sequence>
<keyword evidence="1" id="KW-0863">Zinc-finger</keyword>
<feature type="region of interest" description="Disordered" evidence="2">
    <location>
        <begin position="225"/>
        <end position="285"/>
    </location>
</feature>
<keyword evidence="1" id="KW-0479">Metal-binding</keyword>
<dbReference type="InterPro" id="IPR001878">
    <property type="entry name" value="Znf_CCHC"/>
</dbReference>
<dbReference type="Proteomes" id="UP000323000">
    <property type="component" value="Chromosome 10"/>
</dbReference>
<evidence type="ECO:0000256" key="2">
    <source>
        <dbReference type="SAM" id="MobiDB-lite"/>
    </source>
</evidence>
<gene>
    <name evidence="4" type="ORF">EZV62_022494</name>
</gene>
<protein>
    <recommendedName>
        <fullName evidence="3">CCHC-type domain-containing protein</fullName>
    </recommendedName>
</protein>
<accession>A0A5C7HA14</accession>
<evidence type="ECO:0000313" key="4">
    <source>
        <dbReference type="EMBL" id="TXG53325.1"/>
    </source>
</evidence>
<reference evidence="5" key="1">
    <citation type="journal article" date="2019" name="Gigascience">
        <title>De novo genome assembly of the endangered Acer yangbiense, a plant species with extremely small populations endemic to Yunnan Province, China.</title>
        <authorList>
            <person name="Yang J."/>
            <person name="Wariss H.M."/>
            <person name="Tao L."/>
            <person name="Zhang R."/>
            <person name="Yun Q."/>
            <person name="Hollingsworth P."/>
            <person name="Dao Z."/>
            <person name="Luo G."/>
            <person name="Guo H."/>
            <person name="Ma Y."/>
            <person name="Sun W."/>
        </authorList>
    </citation>
    <scope>NUCLEOTIDE SEQUENCE [LARGE SCALE GENOMIC DNA]</scope>
    <source>
        <strain evidence="5">cv. Malutang</strain>
    </source>
</reference>
<feature type="compositionally biased region" description="Polar residues" evidence="2">
    <location>
        <begin position="272"/>
        <end position="281"/>
    </location>
</feature>
<dbReference type="AlphaFoldDB" id="A0A5C7HA14"/>
<organism evidence="4 5">
    <name type="scientific">Acer yangbiense</name>
    <dbReference type="NCBI Taxonomy" id="1000413"/>
    <lineage>
        <taxon>Eukaryota</taxon>
        <taxon>Viridiplantae</taxon>
        <taxon>Streptophyta</taxon>
        <taxon>Embryophyta</taxon>
        <taxon>Tracheophyta</taxon>
        <taxon>Spermatophyta</taxon>
        <taxon>Magnoliopsida</taxon>
        <taxon>eudicotyledons</taxon>
        <taxon>Gunneridae</taxon>
        <taxon>Pentapetalae</taxon>
        <taxon>rosids</taxon>
        <taxon>malvids</taxon>
        <taxon>Sapindales</taxon>
        <taxon>Sapindaceae</taxon>
        <taxon>Hippocastanoideae</taxon>
        <taxon>Acereae</taxon>
        <taxon>Acer</taxon>
    </lineage>
</organism>
<dbReference type="EMBL" id="VAHF01000010">
    <property type="protein sequence ID" value="TXG53325.1"/>
    <property type="molecule type" value="Genomic_DNA"/>
</dbReference>
<evidence type="ECO:0000259" key="3">
    <source>
        <dbReference type="PROSITE" id="PS50158"/>
    </source>
</evidence>
<evidence type="ECO:0000256" key="1">
    <source>
        <dbReference type="PROSITE-ProRule" id="PRU00047"/>
    </source>
</evidence>
<proteinExistence type="predicted"/>
<feature type="compositionally biased region" description="Polar residues" evidence="2">
    <location>
        <begin position="326"/>
        <end position="351"/>
    </location>
</feature>